<dbReference type="InterPro" id="IPR035897">
    <property type="entry name" value="Toll_tir_struct_dom_sf"/>
</dbReference>
<dbReference type="PROSITE" id="PS50104">
    <property type="entry name" value="TIR"/>
    <property type="match status" value="1"/>
</dbReference>
<dbReference type="Gene3D" id="3.40.50.10140">
    <property type="entry name" value="Toll/interleukin-1 receptor homology (TIR) domain"/>
    <property type="match status" value="1"/>
</dbReference>
<evidence type="ECO:0000259" key="1">
    <source>
        <dbReference type="PROSITE" id="PS50104"/>
    </source>
</evidence>
<dbReference type="RefSeq" id="WP_203810881.1">
    <property type="nucleotide sequence ID" value="NZ_BOMY01000037.1"/>
</dbReference>
<keyword evidence="3" id="KW-1185">Reference proteome</keyword>
<dbReference type="Pfam" id="PF01582">
    <property type="entry name" value="TIR"/>
    <property type="match status" value="1"/>
</dbReference>
<organism evidence="2 3">
    <name type="scientific">Paractinoplanes tereljensis</name>
    <dbReference type="NCBI Taxonomy" id="571912"/>
    <lineage>
        <taxon>Bacteria</taxon>
        <taxon>Bacillati</taxon>
        <taxon>Actinomycetota</taxon>
        <taxon>Actinomycetes</taxon>
        <taxon>Micromonosporales</taxon>
        <taxon>Micromonosporaceae</taxon>
        <taxon>Paractinoplanes</taxon>
    </lineage>
</organism>
<gene>
    <name evidence="2" type="ORF">Ate02nite_56900</name>
</gene>
<dbReference type="Proteomes" id="UP000623608">
    <property type="component" value="Unassembled WGS sequence"/>
</dbReference>
<dbReference type="SUPFAM" id="SSF52200">
    <property type="entry name" value="Toll/Interleukin receptor TIR domain"/>
    <property type="match status" value="1"/>
</dbReference>
<name>A0A919NQ29_9ACTN</name>
<protein>
    <recommendedName>
        <fullName evidence="1">TIR domain-containing protein</fullName>
    </recommendedName>
</protein>
<evidence type="ECO:0000313" key="3">
    <source>
        <dbReference type="Proteomes" id="UP000623608"/>
    </source>
</evidence>
<dbReference type="InterPro" id="IPR000157">
    <property type="entry name" value="TIR_dom"/>
</dbReference>
<dbReference type="AlphaFoldDB" id="A0A919NQ29"/>
<dbReference type="GO" id="GO:0007165">
    <property type="term" value="P:signal transduction"/>
    <property type="evidence" value="ECO:0007669"/>
    <property type="project" value="InterPro"/>
</dbReference>
<reference evidence="2" key="1">
    <citation type="submission" date="2021-01" db="EMBL/GenBank/DDBJ databases">
        <title>Whole genome shotgun sequence of Actinoplanes tereljensis NBRC 105297.</title>
        <authorList>
            <person name="Komaki H."/>
            <person name="Tamura T."/>
        </authorList>
    </citation>
    <scope>NUCLEOTIDE SEQUENCE</scope>
    <source>
        <strain evidence="2">NBRC 105297</strain>
    </source>
</reference>
<feature type="domain" description="TIR" evidence="1">
    <location>
        <begin position="3"/>
        <end position="160"/>
    </location>
</feature>
<comment type="caution">
    <text evidence="2">The sequence shown here is derived from an EMBL/GenBank/DDBJ whole genome shotgun (WGS) entry which is preliminary data.</text>
</comment>
<proteinExistence type="predicted"/>
<dbReference type="EMBL" id="BOMY01000037">
    <property type="protein sequence ID" value="GIF22960.1"/>
    <property type="molecule type" value="Genomic_DNA"/>
</dbReference>
<accession>A0A919NQ29</accession>
<sequence>MAYEYDVFLSYTRTGTGRWVREHLYPALTHSLENAMPRQPRVFVDWQQESGTVWPENLANALQTSRVMVPVFSPPYFRSAWCRTELATIAHRERLLELGTRRHPQGLTHPVIFADGKHFPPEAQRLQGVSLIKWGVDMTYEGYSKSPAYVGFLKAVRAFAITLADRIERVPAWQPDWPVVEAEPLPEVRAELPRLWGTS</sequence>
<evidence type="ECO:0000313" key="2">
    <source>
        <dbReference type="EMBL" id="GIF22960.1"/>
    </source>
</evidence>